<evidence type="ECO:0000256" key="6">
    <source>
        <dbReference type="ARBA" id="ARBA00037847"/>
    </source>
</evidence>
<dbReference type="AlphaFoldDB" id="A0AAD6BZK2"/>
<sequence length="320" mass="36051">MPSDWTILDDIGFRQLSQGVFLYSAFEQGSRAKKYTRVHSSPDVIIICAWGFAQARHVAKYISEHQSLYPTAKILLIYNSVANIIWKSDASQMQWFQPAANMLRECIDSTPDLRVLLHLFSNTGSHSAVQLAEACRNNYPPFTLPVTSIIFDSCPSMPIFGPMANALALGSPSKNILITSMVRVVAYGIIGLSIAFEKTGLTTHVATKLYTRLNSTNDAFLERRVSTEGQIAAYPIPRTYIYGPMDDMIPVDQVIQHANIAIANMSACGIEHASRYVTTKEFVGSPHVNHVRFEKERYWRIGNMADKRYRLYGEDTPRFW</sequence>
<evidence type="ECO:0000313" key="7">
    <source>
        <dbReference type="EMBL" id="KAJ5439666.1"/>
    </source>
</evidence>
<dbReference type="GO" id="GO:0031965">
    <property type="term" value="C:nuclear membrane"/>
    <property type="evidence" value="ECO:0007669"/>
    <property type="project" value="UniProtKB-SubCell"/>
</dbReference>
<comment type="subcellular location">
    <subcellularLocation>
        <location evidence="6">Endomembrane system</location>
        <topology evidence="6">Single-pass membrane protein</topology>
    </subcellularLocation>
    <subcellularLocation>
        <location evidence="1">Nucleus membrane</location>
    </subcellularLocation>
</comment>
<keyword evidence="8" id="KW-1185">Reference proteome</keyword>
<dbReference type="Proteomes" id="UP001213681">
    <property type="component" value="Unassembled WGS sequence"/>
</dbReference>
<evidence type="ECO:0000256" key="3">
    <source>
        <dbReference type="ARBA" id="ARBA00022989"/>
    </source>
</evidence>
<organism evidence="7 8">
    <name type="scientific">Penicillium daleae</name>
    <dbReference type="NCBI Taxonomy" id="63821"/>
    <lineage>
        <taxon>Eukaryota</taxon>
        <taxon>Fungi</taxon>
        <taxon>Dikarya</taxon>
        <taxon>Ascomycota</taxon>
        <taxon>Pezizomycotina</taxon>
        <taxon>Eurotiomycetes</taxon>
        <taxon>Eurotiomycetidae</taxon>
        <taxon>Eurotiales</taxon>
        <taxon>Aspergillaceae</taxon>
        <taxon>Penicillium</taxon>
    </lineage>
</organism>
<evidence type="ECO:0000256" key="4">
    <source>
        <dbReference type="ARBA" id="ARBA00023136"/>
    </source>
</evidence>
<protein>
    <submittedName>
        <fullName evidence="7">Uncharacterized protein</fullName>
    </submittedName>
</protein>
<dbReference type="InterPro" id="IPR008547">
    <property type="entry name" value="DUF829_TMEM53"/>
</dbReference>
<proteinExistence type="predicted"/>
<dbReference type="PANTHER" id="PTHR12265">
    <property type="entry name" value="TRANSMEMBRANE PROTEIN 53"/>
    <property type="match status" value="1"/>
</dbReference>
<dbReference type="RefSeq" id="XP_056762895.1">
    <property type="nucleotide sequence ID" value="XM_056914046.1"/>
</dbReference>
<keyword evidence="3" id="KW-1133">Transmembrane helix</keyword>
<dbReference type="Pfam" id="PF05705">
    <property type="entry name" value="DUF829"/>
    <property type="match status" value="1"/>
</dbReference>
<keyword evidence="4" id="KW-0472">Membrane</keyword>
<evidence type="ECO:0000256" key="5">
    <source>
        <dbReference type="ARBA" id="ARBA00023242"/>
    </source>
</evidence>
<evidence type="ECO:0000313" key="8">
    <source>
        <dbReference type="Proteomes" id="UP001213681"/>
    </source>
</evidence>
<gene>
    <name evidence="7" type="ORF">N7458_010664</name>
</gene>
<reference evidence="7" key="2">
    <citation type="journal article" date="2023" name="IMA Fungus">
        <title>Comparative genomic study of the Penicillium genus elucidates a diverse pangenome and 15 lateral gene transfer events.</title>
        <authorList>
            <person name="Petersen C."/>
            <person name="Sorensen T."/>
            <person name="Nielsen M.R."/>
            <person name="Sondergaard T.E."/>
            <person name="Sorensen J.L."/>
            <person name="Fitzpatrick D.A."/>
            <person name="Frisvad J.C."/>
            <person name="Nielsen K.L."/>
        </authorList>
    </citation>
    <scope>NUCLEOTIDE SEQUENCE</scope>
    <source>
        <strain evidence="7">IBT 16125</strain>
    </source>
</reference>
<evidence type="ECO:0000256" key="2">
    <source>
        <dbReference type="ARBA" id="ARBA00022692"/>
    </source>
</evidence>
<dbReference type="PANTHER" id="PTHR12265:SF30">
    <property type="entry name" value="TRANSMEMBRANE PROTEIN 53"/>
    <property type="match status" value="1"/>
</dbReference>
<dbReference type="EMBL" id="JAPVEA010000008">
    <property type="protein sequence ID" value="KAJ5439666.1"/>
    <property type="molecule type" value="Genomic_DNA"/>
</dbReference>
<reference evidence="7" key="1">
    <citation type="submission" date="2022-12" db="EMBL/GenBank/DDBJ databases">
        <authorList>
            <person name="Petersen C."/>
        </authorList>
    </citation>
    <scope>NUCLEOTIDE SEQUENCE</scope>
    <source>
        <strain evidence="7">IBT 16125</strain>
    </source>
</reference>
<dbReference type="GeneID" id="81604289"/>
<keyword evidence="2" id="KW-0812">Transmembrane</keyword>
<keyword evidence="5" id="KW-0539">Nucleus</keyword>
<comment type="caution">
    <text evidence="7">The sequence shown here is derived from an EMBL/GenBank/DDBJ whole genome shotgun (WGS) entry which is preliminary data.</text>
</comment>
<accession>A0AAD6BZK2</accession>
<evidence type="ECO:0000256" key="1">
    <source>
        <dbReference type="ARBA" id="ARBA00004126"/>
    </source>
</evidence>
<name>A0AAD6BZK2_9EURO</name>